<keyword evidence="1" id="KW-0732">Signal</keyword>
<dbReference type="Proteomes" id="UP000321927">
    <property type="component" value="Unassembled WGS sequence"/>
</dbReference>
<dbReference type="SUPFAM" id="SSF69318">
    <property type="entry name" value="Integrin alpha N-terminal domain"/>
    <property type="match status" value="1"/>
</dbReference>
<evidence type="ECO:0000313" key="3">
    <source>
        <dbReference type="Proteomes" id="UP000321927"/>
    </source>
</evidence>
<dbReference type="EMBL" id="VORV01000005">
    <property type="protein sequence ID" value="TXD78210.1"/>
    <property type="molecule type" value="Genomic_DNA"/>
</dbReference>
<accession>A0ABY3HP90</accession>
<dbReference type="Gene3D" id="2.130.10.130">
    <property type="entry name" value="Integrin alpha, N-terminal"/>
    <property type="match status" value="2"/>
</dbReference>
<evidence type="ECO:0000256" key="1">
    <source>
        <dbReference type="ARBA" id="ARBA00022729"/>
    </source>
</evidence>
<dbReference type="Pfam" id="PF13517">
    <property type="entry name" value="FG-GAP_3"/>
    <property type="match status" value="2"/>
</dbReference>
<protein>
    <submittedName>
        <fullName evidence="2">VCBS repeat-containing protein</fullName>
    </submittedName>
</protein>
<dbReference type="InterPro" id="IPR028994">
    <property type="entry name" value="Integrin_alpha_N"/>
</dbReference>
<sequence length="514" mass="57754">MKFRSLIFMLTVVLLHSCNPISERKQPPPSLERLASMNLKLDGEKLADVYCGSCHLKPEPELLDKKTWKNKVLPDMRKRMGLLLPEDFGQPLPEDMGFPKGVYSATPLIKVADWEKILTYYIVNSPDSPLPQSSKELPSIGIPGFVVSRPEFPNIKSTLTTMIRVESESGNLWIGDRLNRVYVLDSKNGFKIKDSILTDVAPVDIFWHADRSFDLLTMGVMDPSNDSLGVISRFWKEGQIWHNEELLSRLIRPVHFAIADWNGDGLQDKAVSQFGDHVGKMSVFLTSSSDPKEVILSAEPGARRAMAVDFDGDGDLDVLGLMAQAREGVYVWLNQGENQFKKVTLLTFSPVFGVSDFKYEDINGDGHKDIIIVNGDNADLSIIPKNYHGVRVYLNNGSNEFKESWFYPLHGASSIEIADFDGDEDLDLFVLAFYPEGSQESTQDLVYFRQKSTGGFDPFILNQNFDTGMMTLTSGDIDGDGDLDVFIGSFEFEDLFNGATKHWKPFIFLENRTN</sequence>
<evidence type="ECO:0000313" key="2">
    <source>
        <dbReference type="EMBL" id="TXD78210.1"/>
    </source>
</evidence>
<name>A0ABY3HP90_9BACT</name>
<dbReference type="InterPro" id="IPR013517">
    <property type="entry name" value="FG-GAP"/>
</dbReference>
<keyword evidence="3" id="KW-1185">Reference proteome</keyword>
<dbReference type="PANTHER" id="PTHR46580:SF4">
    <property type="entry name" value="ATP_GTP-BINDING PROTEIN"/>
    <property type="match status" value="1"/>
</dbReference>
<reference evidence="2 3" key="1">
    <citation type="submission" date="2019-08" db="EMBL/GenBank/DDBJ databases">
        <title>Genome of Algoriphagus ratkowskyi IC026.</title>
        <authorList>
            <person name="Bowman J.P."/>
        </authorList>
    </citation>
    <scope>NUCLEOTIDE SEQUENCE [LARGE SCALE GENOMIC DNA]</scope>
    <source>
        <strain evidence="2 3">IC026</strain>
    </source>
</reference>
<gene>
    <name evidence="2" type="ORF">ESW18_09215</name>
</gene>
<organism evidence="2 3">
    <name type="scientific">Algoriphagus ratkowskyi</name>
    <dbReference type="NCBI Taxonomy" id="57028"/>
    <lineage>
        <taxon>Bacteria</taxon>
        <taxon>Pseudomonadati</taxon>
        <taxon>Bacteroidota</taxon>
        <taxon>Cytophagia</taxon>
        <taxon>Cytophagales</taxon>
        <taxon>Cyclobacteriaceae</taxon>
        <taxon>Algoriphagus</taxon>
    </lineage>
</organism>
<proteinExistence type="predicted"/>
<dbReference type="PANTHER" id="PTHR46580">
    <property type="entry name" value="SENSOR KINASE-RELATED"/>
    <property type="match status" value="1"/>
</dbReference>
<comment type="caution">
    <text evidence="2">The sequence shown here is derived from an EMBL/GenBank/DDBJ whole genome shotgun (WGS) entry which is preliminary data.</text>
</comment>